<organism evidence="1 2">
    <name type="scientific">Caenorhabditis nigoni</name>
    <dbReference type="NCBI Taxonomy" id="1611254"/>
    <lineage>
        <taxon>Eukaryota</taxon>
        <taxon>Metazoa</taxon>
        <taxon>Ecdysozoa</taxon>
        <taxon>Nematoda</taxon>
        <taxon>Chromadorea</taxon>
        <taxon>Rhabditida</taxon>
        <taxon>Rhabditina</taxon>
        <taxon>Rhabditomorpha</taxon>
        <taxon>Rhabditoidea</taxon>
        <taxon>Rhabditidae</taxon>
        <taxon>Peloderinae</taxon>
        <taxon>Caenorhabditis</taxon>
    </lineage>
</organism>
<proteinExistence type="predicted"/>
<accession>A0A2G5SDU2</accession>
<keyword evidence="2" id="KW-1185">Reference proteome</keyword>
<name>A0A2G5SDU2_9PELO</name>
<sequence>MKILSKSQKIEEFLAKYLMPKVVNHQMLFQKDNRRMQYSPTIFFSLPNFGSLIPAKRLLDLLDQVIDKRVVLPWKKLSMLKHLEYQKISVVLENNNSSTSLLLSSRYSATTATPENEYSPFISFPEKAELIYGIRILRFDAFIAKLRSKKCGFTSNHPQDYK</sequence>
<comment type="caution">
    <text evidence="1">The sequence shown here is derived from an EMBL/GenBank/DDBJ whole genome shotgun (WGS) entry which is preliminary data.</text>
</comment>
<dbReference type="EMBL" id="PDUG01000015">
    <property type="protein sequence ID" value="PIC13102.1"/>
    <property type="molecule type" value="Genomic_DNA"/>
</dbReference>
<evidence type="ECO:0000313" key="2">
    <source>
        <dbReference type="Proteomes" id="UP000230233"/>
    </source>
</evidence>
<dbReference type="Proteomes" id="UP000230233">
    <property type="component" value="Unassembled WGS sequence"/>
</dbReference>
<reference evidence="2" key="1">
    <citation type="submission" date="2017-10" db="EMBL/GenBank/DDBJ databases">
        <title>Rapid genome shrinkage in a self-fertile nematode reveals novel sperm competition proteins.</title>
        <authorList>
            <person name="Yin D."/>
            <person name="Schwarz E.M."/>
            <person name="Thomas C.G."/>
            <person name="Felde R.L."/>
            <person name="Korf I.F."/>
            <person name="Cutter A.D."/>
            <person name="Schartner C.M."/>
            <person name="Ralston E.J."/>
            <person name="Meyer B.J."/>
            <person name="Haag E.S."/>
        </authorList>
    </citation>
    <scope>NUCLEOTIDE SEQUENCE [LARGE SCALE GENOMIC DNA]</scope>
    <source>
        <strain evidence="2">JU1422</strain>
    </source>
</reference>
<evidence type="ECO:0000313" key="1">
    <source>
        <dbReference type="EMBL" id="PIC13102.1"/>
    </source>
</evidence>
<protein>
    <submittedName>
        <fullName evidence="1">Uncharacterized protein</fullName>
    </submittedName>
</protein>
<dbReference type="AlphaFoldDB" id="A0A2G5SDU2"/>
<gene>
    <name evidence="1" type="ORF">B9Z55_027978</name>
</gene>